<protein>
    <recommendedName>
        <fullName evidence="10">Mis6 domain protein</fullName>
    </recommendedName>
</protein>
<proteinExistence type="inferred from homology"/>
<comment type="caution">
    <text evidence="8">The sequence shown here is derived from an EMBL/GenBank/DDBJ whole genome shotgun (WGS) entry which is preliminary data.</text>
</comment>
<dbReference type="PANTHER" id="PTHR48208:SF2">
    <property type="entry name" value="CENTROMERE PROTEIN I"/>
    <property type="match status" value="1"/>
</dbReference>
<evidence type="ECO:0000313" key="8">
    <source>
        <dbReference type="EMBL" id="CAK7271179.1"/>
    </source>
</evidence>
<dbReference type="Proteomes" id="UP001642501">
    <property type="component" value="Unassembled WGS sequence"/>
</dbReference>
<evidence type="ECO:0000256" key="1">
    <source>
        <dbReference type="ARBA" id="ARBA00004123"/>
    </source>
</evidence>
<dbReference type="EMBL" id="CAWUOM010000084">
    <property type="protein sequence ID" value="CAK7271179.1"/>
    <property type="molecule type" value="Genomic_DNA"/>
</dbReference>
<evidence type="ECO:0000256" key="6">
    <source>
        <dbReference type="ARBA" id="ARBA00023328"/>
    </source>
</evidence>
<comment type="similarity">
    <text evidence="3">Belongs to the CENP-I/CTF3 family.</text>
</comment>
<keyword evidence="4" id="KW-0158">Chromosome</keyword>
<name>A0ABP0DSA6_9PEZI</name>
<dbReference type="Pfam" id="PF07778">
    <property type="entry name" value="CENP-I"/>
    <property type="match status" value="1"/>
</dbReference>
<evidence type="ECO:0000256" key="5">
    <source>
        <dbReference type="ARBA" id="ARBA00023242"/>
    </source>
</evidence>
<reference evidence="8 9" key="1">
    <citation type="submission" date="2024-01" db="EMBL/GenBank/DDBJ databases">
        <authorList>
            <person name="Allen C."/>
            <person name="Tagirdzhanova G."/>
        </authorList>
    </citation>
    <scope>NUCLEOTIDE SEQUENCE [LARGE SCALE GENOMIC DNA]</scope>
    <source>
        <strain evidence="8 9">CBS 573.63</strain>
    </source>
</reference>
<gene>
    <name evidence="8" type="ORF">SEPCBS57363_004485</name>
</gene>
<feature type="region of interest" description="Disordered" evidence="7">
    <location>
        <begin position="719"/>
        <end position="740"/>
    </location>
</feature>
<evidence type="ECO:0000256" key="3">
    <source>
        <dbReference type="ARBA" id="ARBA00005470"/>
    </source>
</evidence>
<organism evidence="8 9">
    <name type="scientific">Sporothrix epigloea</name>
    <dbReference type="NCBI Taxonomy" id="1892477"/>
    <lineage>
        <taxon>Eukaryota</taxon>
        <taxon>Fungi</taxon>
        <taxon>Dikarya</taxon>
        <taxon>Ascomycota</taxon>
        <taxon>Pezizomycotina</taxon>
        <taxon>Sordariomycetes</taxon>
        <taxon>Sordariomycetidae</taxon>
        <taxon>Ophiostomatales</taxon>
        <taxon>Ophiostomataceae</taxon>
        <taxon>Sporothrix</taxon>
    </lineage>
</organism>
<dbReference type="PANTHER" id="PTHR48208">
    <property type="entry name" value="CENTROMERE PROTEIN I"/>
    <property type="match status" value="1"/>
</dbReference>
<evidence type="ECO:0000313" key="9">
    <source>
        <dbReference type="Proteomes" id="UP001642501"/>
    </source>
</evidence>
<comment type="subcellular location">
    <subcellularLocation>
        <location evidence="2">Chromosome</location>
        <location evidence="2">Centromere</location>
    </subcellularLocation>
    <subcellularLocation>
        <location evidence="1">Nucleus</location>
    </subcellularLocation>
</comment>
<evidence type="ECO:0008006" key="10">
    <source>
        <dbReference type="Google" id="ProtNLM"/>
    </source>
</evidence>
<keyword evidence="6" id="KW-0137">Centromere</keyword>
<keyword evidence="5" id="KW-0539">Nucleus</keyword>
<dbReference type="CDD" id="cd22647">
    <property type="entry name" value="CTF3_NTD_HEAT"/>
    <property type="match status" value="1"/>
</dbReference>
<accession>A0ABP0DSA6</accession>
<evidence type="ECO:0000256" key="2">
    <source>
        <dbReference type="ARBA" id="ARBA00004584"/>
    </source>
</evidence>
<keyword evidence="9" id="KW-1185">Reference proteome</keyword>
<evidence type="ECO:0000256" key="4">
    <source>
        <dbReference type="ARBA" id="ARBA00022454"/>
    </source>
</evidence>
<dbReference type="InterPro" id="IPR012485">
    <property type="entry name" value="CENP-I"/>
</dbReference>
<evidence type="ECO:0000256" key="7">
    <source>
        <dbReference type="SAM" id="MobiDB-lite"/>
    </source>
</evidence>
<sequence>MDPEPIEEIEALVGDLVQASRVPAKRRQFSIKPTVDRLTALAYEHGLQPNVLRTLVVDVLTAPNILLDQANLGCLIRNLYPAAASVDDDITLAIVGCLGHGQRKPSLPVQALLLRWLVLVYHVLSTSALAVLSRSYAVLFNLIDTDGIRPQLCHVLALITRRKHVRPFRIQAALGLARQIGYHDAYLVGLFRVFKNYYPEFIMGDVTRSRASPFKHPDPSWRTHLDELRLAWQQNRLEGGRANLGANGIDLVDDAPYNGFRVRQNMLIGQGRSAKSVLPAVHTGYAQEDSVTLEEIHSAEDFVQHLENIELPSQMVAVLADPLLQKLLLLRPSDESFARVDRWLEECIASVVYGNRNLGYLGRGNIDELMELLEVVHEYITSTRTFPPVFHRFFGEILKHWDGKDRKTLIFESLSFVDVTTFAETYKAIFEPLEERLLKIIATSQLDLLTFYTLVLRQQTIKMKATDDSNGSNTDPSSVQAAAFIHALVQHVNDLVLALIQNTYELSLPPVLVAGGTSTRALLLILDFYEEVTIVLALRRDGVLACVQELIPLPKALYPLHFHHSPAIVSRLYAVLASYKRALESAIVHRPRRSASAALASAQPDTAAASQSQSQTQSQLQPLALPLTDHERARVNLFNGYLMDVCNCLWRSRAFSSTDTNALGCLVDVAVVGRLAGYVQGLLDQDLPLAAAFSLSHSPTLCLQATSYLRQLEDEAMESAAVDDSDNASPTPPLQRRHAGPITQASLSRLAESGGLRLSWQAYRLGLLVYLEKQGFGGIGSLMNNTIKNLMNTRASSGQA</sequence>